<feature type="transmembrane region" description="Helical" evidence="1">
    <location>
        <begin position="99"/>
        <end position="116"/>
    </location>
</feature>
<reference evidence="2 3" key="1">
    <citation type="submission" date="2018-07" db="EMBL/GenBank/DDBJ databases">
        <title>Genome sequencing of rice bacterial endophytes.</title>
        <authorList>
            <person name="Venturi V."/>
        </authorList>
    </citation>
    <scope>NUCLEOTIDE SEQUENCE [LARGE SCALE GENOMIC DNA]</scope>
    <source>
        <strain evidence="2 3">E2333</strain>
    </source>
</reference>
<accession>A0A370SLX5</accession>
<evidence type="ECO:0000256" key="1">
    <source>
        <dbReference type="SAM" id="Phobius"/>
    </source>
</evidence>
<evidence type="ECO:0000313" key="2">
    <source>
        <dbReference type="EMBL" id="RDL20712.1"/>
    </source>
</evidence>
<dbReference type="RefSeq" id="WP_147282613.1">
    <property type="nucleotide sequence ID" value="NZ_QRAV01000006.1"/>
</dbReference>
<dbReference type="EMBL" id="QRAV01000006">
    <property type="protein sequence ID" value="RDL20712.1"/>
    <property type="molecule type" value="Genomic_DNA"/>
</dbReference>
<protein>
    <submittedName>
        <fullName evidence="2">Uncharacterized protein</fullName>
    </submittedName>
</protein>
<feature type="transmembrane region" description="Helical" evidence="1">
    <location>
        <begin position="6"/>
        <end position="27"/>
    </location>
</feature>
<sequence length="142" mass="15841">MTLTSFIWATAFLMFLKIVITAGLFTFMGNRFKLIANLLGVAAILGLGWLFKFLGFSGTKICESNALPESVATFGVTFDVQGCVNHYTYFTNLGGLTETTFGVNPFIAAVLVYCLIELARRIMLPFVCHAYRTISEFLRRRV</sequence>
<comment type="caution">
    <text evidence="2">The sequence shown here is derived from an EMBL/GenBank/DDBJ whole genome shotgun (WGS) entry which is preliminary data.</text>
</comment>
<dbReference type="Proteomes" id="UP000255365">
    <property type="component" value="Unassembled WGS sequence"/>
</dbReference>
<gene>
    <name evidence="2" type="ORF">DEU51_106161</name>
</gene>
<dbReference type="AlphaFoldDB" id="A0A370SLX5"/>
<feature type="transmembrane region" description="Helical" evidence="1">
    <location>
        <begin position="34"/>
        <end position="51"/>
    </location>
</feature>
<keyword evidence="1" id="KW-1133">Transmembrane helix</keyword>
<organism evidence="2 3">
    <name type="scientific">Pseudomonas jessenii</name>
    <dbReference type="NCBI Taxonomy" id="77298"/>
    <lineage>
        <taxon>Bacteria</taxon>
        <taxon>Pseudomonadati</taxon>
        <taxon>Pseudomonadota</taxon>
        <taxon>Gammaproteobacteria</taxon>
        <taxon>Pseudomonadales</taxon>
        <taxon>Pseudomonadaceae</taxon>
        <taxon>Pseudomonas</taxon>
    </lineage>
</organism>
<evidence type="ECO:0000313" key="3">
    <source>
        <dbReference type="Proteomes" id="UP000255365"/>
    </source>
</evidence>
<name>A0A370SLX5_PSEJE</name>
<keyword evidence="1" id="KW-0812">Transmembrane</keyword>
<keyword evidence="1" id="KW-0472">Membrane</keyword>
<proteinExistence type="predicted"/>